<dbReference type="Gene3D" id="3.30.457.10">
    <property type="entry name" value="Copper amine oxidase-like, N-terminal domain"/>
    <property type="match status" value="1"/>
</dbReference>
<protein>
    <submittedName>
        <fullName evidence="3">Copper amine oxidase N-terminal domain-containing protein</fullName>
    </submittedName>
</protein>
<keyword evidence="4" id="KW-1185">Reference proteome</keyword>
<dbReference type="Proteomes" id="UP001493487">
    <property type="component" value="Unassembled WGS sequence"/>
</dbReference>
<keyword evidence="1" id="KW-0732">Signal</keyword>
<dbReference type="InterPro" id="IPR012854">
    <property type="entry name" value="Cu_amine_oxidase-like_N"/>
</dbReference>
<feature type="chain" id="PRO_5046238979" evidence="1">
    <location>
        <begin position="26"/>
        <end position="1150"/>
    </location>
</feature>
<evidence type="ECO:0000256" key="1">
    <source>
        <dbReference type="SAM" id="SignalP"/>
    </source>
</evidence>
<gene>
    <name evidence="3" type="ORF">QJS35_10645</name>
</gene>
<comment type="caution">
    <text evidence="3">The sequence shown here is derived from an EMBL/GenBank/DDBJ whole genome shotgun (WGS) entry which is preliminary data.</text>
</comment>
<name>A0ABV1KRY4_9BACL</name>
<proteinExistence type="predicted"/>
<dbReference type="InterPro" id="IPR036582">
    <property type="entry name" value="Mao_N_sf"/>
</dbReference>
<organism evidence="3 4">
    <name type="scientific">Cohnella silvisoli</name>
    <dbReference type="NCBI Taxonomy" id="2873699"/>
    <lineage>
        <taxon>Bacteria</taxon>
        <taxon>Bacillati</taxon>
        <taxon>Bacillota</taxon>
        <taxon>Bacilli</taxon>
        <taxon>Bacillales</taxon>
        <taxon>Paenibacillaceae</taxon>
        <taxon>Cohnella</taxon>
    </lineage>
</organism>
<dbReference type="EMBL" id="JASKHM010000005">
    <property type="protein sequence ID" value="MEQ4482855.1"/>
    <property type="molecule type" value="Genomic_DNA"/>
</dbReference>
<feature type="signal peptide" evidence="1">
    <location>
        <begin position="1"/>
        <end position="25"/>
    </location>
</feature>
<dbReference type="SUPFAM" id="SSF55383">
    <property type="entry name" value="Copper amine oxidase, domain N"/>
    <property type="match status" value="1"/>
</dbReference>
<accession>A0ABV1KRY4</accession>
<dbReference type="Pfam" id="PF07833">
    <property type="entry name" value="Cu_amine_oxidN1"/>
    <property type="match status" value="1"/>
</dbReference>
<reference evidence="3 4" key="1">
    <citation type="journal article" date="2023" name="Genome Announc.">
        <title>Pan-Genome Analyses of the Genus Cohnella and Proposal of the Novel Species Cohnella silvisoli sp. nov., Isolated from Forest Soil.</title>
        <authorList>
            <person name="Wang C."/>
            <person name="Mao L."/>
            <person name="Bao G."/>
            <person name="Zhu H."/>
        </authorList>
    </citation>
    <scope>NUCLEOTIDE SEQUENCE [LARGE SCALE GENOMIC DNA]</scope>
    <source>
        <strain evidence="3 4">NL03-T5-1</strain>
    </source>
</reference>
<evidence type="ECO:0000259" key="2">
    <source>
        <dbReference type="Pfam" id="PF07833"/>
    </source>
</evidence>
<evidence type="ECO:0000313" key="4">
    <source>
        <dbReference type="Proteomes" id="UP001493487"/>
    </source>
</evidence>
<dbReference type="RefSeq" id="WP_232185560.1">
    <property type="nucleotide sequence ID" value="NZ_JAIOAP010000005.1"/>
</dbReference>
<sequence length="1150" mass="120200">MKKLISTLVAFVVIFSVIVQPEAQAASAIKIIIDGEVLKTDQAPVAIDGRTMVPLRGIFEALNAIVLWNQKTQTVTAKKKDTTIVLKLGSKTATINNQTVTLDAPARAIHGRTMVPVRFVSESLGDEVVWNSKSRSVIITTSTVEEVGAASSVNAALISQYGDGRDMQVGFTPPSDQSNVDSYRILVVKAENASSFNLAKAQIVGPSNYTLVPSYYANQKTTLSAQARDVDGDLIHTKQAYKVFVLTVGNDIYAISNSSASVTLTGSPSVDAATNVKITDVSDYGDGRDLSVSFTKASNDSYITGYRVMIVKSTDAAKFGLTTANGVSSSYYTTVSKSNSSTLSFTYNSSSRDISGELIKNGVAYTAFVLSLSNNTGVSLNGLSAPSVSVTLGTSALSPIITNVADVNDNGDGRDLQVSFYKAADESRISFYRIFVVRAADYGSFNVTEANKVSSGRYYDVSKTGNSFSQILSSSSRDVKGSYITNGVAYRVFVMGVSNNSSYPNVLSAASSSITLSNTRVSAVTNLYVSDVSDNGNGQDLRVAFTKAADESSINHYRIFVVRDVNASGFNLASANAITDGNYYTTAYKTGGNISQVLSSSARDVNGAYIQNGVSYRIFVLSVGGGNSAGTNALSQASSAITLTASNVSAVTNVYISDVGDNNNGADLRVAFTKAADESNISNYRIFVVKETNASGFNLASANATSYYSTFVKTGGNISQELPSGARDVNGAYIQNGVSYRVFVLSVGGGNSAGTNALSLASSAITLSISTVTAATNLSVSDVGEFNNGQDLRVTFTKPANESNIDYYRIFAVKNSNAGAFNLAAANAITNNNYYTTFSKTGGNTLTLSSDARDVNGEFIKNGVSYRVFVLSVGGGTSLGVNALSLASPAITLSNSSVSVATNLIASDVGDSNNGQDLRVTFAKAADESNISQYRIFVVKDVNASAFDPNKAIAIANPGLYTAVPITGAGNHALSSTATDVDGAAIKNGVNYRVFVLSVANGGMSSSLSAPSNLIVLAPTPVVPAPKVQSVTAQQNGTNNELAVSFTLPASENGIAHYAVLLVPDTGGSLSENAALGYYNATTKYYTKVEKSIGSVTLTSLSKDVNGAMLAYDILYKIYVLSIADGTNATASKLSDSSASVKLIAPPPPS</sequence>
<evidence type="ECO:0000313" key="3">
    <source>
        <dbReference type="EMBL" id="MEQ4482855.1"/>
    </source>
</evidence>
<feature type="domain" description="Copper amine oxidase-like N-terminal" evidence="2">
    <location>
        <begin position="33"/>
        <end position="139"/>
    </location>
</feature>